<dbReference type="AlphaFoldDB" id="A0A8D9BIR5"/>
<dbReference type="EMBL" id="HBUF01632688">
    <property type="protein sequence ID" value="CAG6783472.1"/>
    <property type="molecule type" value="Transcribed_RNA"/>
</dbReference>
<evidence type="ECO:0000313" key="1">
    <source>
        <dbReference type="EMBL" id="CAG6783472.1"/>
    </source>
</evidence>
<name>A0A8D9BIR5_9HEMI</name>
<organism evidence="1">
    <name type="scientific">Cacopsylla melanoneura</name>
    <dbReference type="NCBI Taxonomy" id="428564"/>
    <lineage>
        <taxon>Eukaryota</taxon>
        <taxon>Metazoa</taxon>
        <taxon>Ecdysozoa</taxon>
        <taxon>Arthropoda</taxon>
        <taxon>Hexapoda</taxon>
        <taxon>Insecta</taxon>
        <taxon>Pterygota</taxon>
        <taxon>Neoptera</taxon>
        <taxon>Paraneoptera</taxon>
        <taxon>Hemiptera</taxon>
        <taxon>Sternorrhyncha</taxon>
        <taxon>Psylloidea</taxon>
        <taxon>Psyllidae</taxon>
        <taxon>Psyllinae</taxon>
        <taxon>Cacopsylla</taxon>
    </lineage>
</organism>
<proteinExistence type="predicted"/>
<protein>
    <submittedName>
        <fullName evidence="1">Uncharacterized protein</fullName>
    </submittedName>
</protein>
<accession>A0A8D9BIR5</accession>
<reference evidence="1" key="1">
    <citation type="submission" date="2021-05" db="EMBL/GenBank/DDBJ databases">
        <authorList>
            <person name="Alioto T."/>
            <person name="Alioto T."/>
            <person name="Gomez Garrido J."/>
        </authorList>
    </citation>
    <scope>NUCLEOTIDE SEQUENCE</scope>
</reference>
<sequence>MFTPDFCCLVSSDFSSCFHYLHNLAPPSITIYTLNYHPLDHYLSFDLVYNLLSFISSLGTHLPYYTIPLPCSLLFSFPRFPSFSHFFLLLQFPRFFLLVPFSLCKS</sequence>